<organism evidence="2 3">
    <name type="scientific">Alkalidesulfovibrio alkalitolerans DSM 16529</name>
    <dbReference type="NCBI Taxonomy" id="1121439"/>
    <lineage>
        <taxon>Bacteria</taxon>
        <taxon>Pseudomonadati</taxon>
        <taxon>Thermodesulfobacteriota</taxon>
        <taxon>Desulfovibrionia</taxon>
        <taxon>Desulfovibrionales</taxon>
        <taxon>Desulfovibrionaceae</taxon>
        <taxon>Alkalidesulfovibrio</taxon>
    </lineage>
</organism>
<keyword evidence="3" id="KW-1185">Reference proteome</keyword>
<dbReference type="Proteomes" id="UP000014975">
    <property type="component" value="Unassembled WGS sequence"/>
</dbReference>
<dbReference type="AlphaFoldDB" id="S7UJE8"/>
<evidence type="ECO:0000313" key="2">
    <source>
        <dbReference type="EMBL" id="EPR32433.1"/>
    </source>
</evidence>
<evidence type="ECO:0000313" key="3">
    <source>
        <dbReference type="Proteomes" id="UP000014975"/>
    </source>
</evidence>
<proteinExistence type="predicted"/>
<feature type="region of interest" description="Disordered" evidence="1">
    <location>
        <begin position="276"/>
        <end position="298"/>
    </location>
</feature>
<feature type="region of interest" description="Disordered" evidence="1">
    <location>
        <begin position="48"/>
        <end position="77"/>
    </location>
</feature>
<evidence type="ECO:0000256" key="1">
    <source>
        <dbReference type="SAM" id="MobiDB-lite"/>
    </source>
</evidence>
<dbReference type="PATRIC" id="fig|1121439.3.peg.2148"/>
<dbReference type="STRING" id="1121439.dsat_0785"/>
<feature type="compositionally biased region" description="Low complexity" evidence="1">
    <location>
        <begin position="287"/>
        <end position="298"/>
    </location>
</feature>
<sequence>MAKQARNGGTKRRAVSNGQAPARAVLAALCLVLAFVLGGALEATAQDKTEASGYGVRTPGRALPKPTGALPQGATSVRAKSLPTGRVDVTCGPRDTSLAQCIENARASGQGVFDLPPAITYEHLPGLFQRGLRYYDLSGDFSRYRGYRFVMTFRRLSNDEIDDRTNRRASAIGAGLAGGMALSAVTPFVPLTPVIFLFDSATAEMDRARVEEDARARGVPLPDLGSFETTWDDYGRTYRGYLGGSIAPEGEDGVYATYVVTSCSIERLGSKEVARQASARPGAHATPSGAGVGVSPVASASSPPAAVYDAAHDANLGTSHDVSSGTAQGDAPVSPLRIFDLGK</sequence>
<dbReference type="EMBL" id="ATHI01000027">
    <property type="protein sequence ID" value="EPR32433.1"/>
    <property type="molecule type" value="Genomic_DNA"/>
</dbReference>
<name>S7UJE8_9BACT</name>
<accession>S7UJE8</accession>
<dbReference type="eggNOG" id="ENOG5032CCG">
    <property type="taxonomic scope" value="Bacteria"/>
</dbReference>
<comment type="caution">
    <text evidence="2">The sequence shown here is derived from an EMBL/GenBank/DDBJ whole genome shotgun (WGS) entry which is preliminary data.</text>
</comment>
<gene>
    <name evidence="2" type="ORF">dsat_0785</name>
</gene>
<protein>
    <submittedName>
        <fullName evidence="2">Uncharacterized protein</fullName>
    </submittedName>
</protein>
<reference evidence="2 3" key="1">
    <citation type="journal article" date="2013" name="Genome Announc.">
        <title>Draft genome sequences for three mercury-methylating, sulfate-reducing bacteria.</title>
        <authorList>
            <person name="Brown S.D."/>
            <person name="Hurt R.A.Jr."/>
            <person name="Gilmour C.C."/>
            <person name="Elias D.A."/>
        </authorList>
    </citation>
    <scope>NUCLEOTIDE SEQUENCE [LARGE SCALE GENOMIC DNA]</scope>
    <source>
        <strain evidence="2 3">DSM 16529</strain>
    </source>
</reference>